<sequence length="279" mass="31911">MLSYRHSFHAGNPADVVKHLVLAQTLQHMVKKDKPFDYIDTHSGAGFFAIDNADMQKTQEFNDGIAKLWQYQGDVDALADYVALIKGMNESAQLRHYPGSPKVAEHYLRKQDKGWFFELHPQDLKLLQKNMAGKRSLRVKDENGFKGLLALVPPLSRRACVLMDPPYEVKSDYEKAVDTFIKAHQRFSTGTYLLWYPVVDRSRIDRLEQRFIDSGIRNIQLFELATQGDSEERGMTASGIIAINPPYTLKATMQQVLPELVKVLSEQDGFYRCEQLVDE</sequence>
<comment type="subunit">
    <text evidence="1">Monomer.</text>
</comment>
<dbReference type="HAMAP" id="MF_00934">
    <property type="entry name" value="23SrRNA_methyltr_J"/>
    <property type="match status" value="1"/>
</dbReference>
<comment type="function">
    <text evidence="1">Specifically methylates the adenine in position 2030 of 23S rRNA.</text>
</comment>
<evidence type="ECO:0000256" key="1">
    <source>
        <dbReference type="HAMAP-Rule" id="MF_00934"/>
    </source>
</evidence>
<feature type="binding site" evidence="1">
    <location>
        <position position="19"/>
    </location>
    <ligand>
        <name>S-adenosyl-L-methionine</name>
        <dbReference type="ChEBI" id="CHEBI:59789"/>
    </ligand>
</feature>
<dbReference type="SUPFAM" id="SSF53335">
    <property type="entry name" value="S-adenosyl-L-methionine-dependent methyltransferases"/>
    <property type="match status" value="1"/>
</dbReference>
<dbReference type="GO" id="GO:0070475">
    <property type="term" value="P:rRNA base methylation"/>
    <property type="evidence" value="ECO:0007669"/>
    <property type="project" value="UniProtKB-UniRule"/>
</dbReference>
<feature type="binding site" evidence="1">
    <location>
        <position position="100"/>
    </location>
    <ligand>
        <name>S-adenosyl-L-methionine</name>
        <dbReference type="ChEBI" id="CHEBI:59789"/>
    </ligand>
</feature>
<gene>
    <name evidence="1" type="primary">rlmJ</name>
    <name evidence="2" type="ORF">TW72_02610</name>
</gene>
<dbReference type="GO" id="GO:0003723">
    <property type="term" value="F:RNA binding"/>
    <property type="evidence" value="ECO:0007669"/>
    <property type="project" value="UniProtKB-UniRule"/>
</dbReference>
<organism evidence="2 3">
    <name type="scientific">Pseudoalteromonas ruthenica</name>
    <dbReference type="NCBI Taxonomy" id="151081"/>
    <lineage>
        <taxon>Bacteria</taxon>
        <taxon>Pseudomonadati</taxon>
        <taxon>Pseudomonadota</taxon>
        <taxon>Gammaproteobacteria</taxon>
        <taxon>Alteromonadales</taxon>
        <taxon>Pseudoalteromonadaceae</taxon>
        <taxon>Pseudoalteromonas</taxon>
    </lineage>
</organism>
<feature type="binding site" evidence="1">
    <location>
        <position position="164"/>
    </location>
    <ligand>
        <name>S-adenosyl-L-methionine</name>
        <dbReference type="ChEBI" id="CHEBI:59789"/>
    </ligand>
</feature>
<keyword evidence="1" id="KW-0698">rRNA processing</keyword>
<dbReference type="AlphaFoldDB" id="A0A0F4Q3E6"/>
<accession>A0A0F4Q3E6</accession>
<dbReference type="InterPro" id="IPR029063">
    <property type="entry name" value="SAM-dependent_MTases_sf"/>
</dbReference>
<dbReference type="RefSeq" id="WP_045979238.1">
    <property type="nucleotide sequence ID" value="NZ_JXXY01000006.1"/>
</dbReference>
<dbReference type="InterPro" id="IPR007473">
    <property type="entry name" value="RlmJ"/>
</dbReference>
<dbReference type="Gene3D" id="3.40.50.150">
    <property type="entry name" value="Vaccinia Virus protein VP39"/>
    <property type="match status" value="1"/>
</dbReference>
<keyword evidence="1" id="KW-0949">S-adenosyl-L-methionine</keyword>
<dbReference type="PATRIC" id="fig|151081.8.peg.1699"/>
<keyword evidence="1 2" id="KW-0808">Transferase</keyword>
<feature type="binding site" evidence="1">
    <location>
        <position position="118"/>
    </location>
    <ligand>
        <name>S-adenosyl-L-methionine</name>
        <dbReference type="ChEBI" id="CHEBI:59789"/>
    </ligand>
</feature>
<protein>
    <recommendedName>
        <fullName evidence="1">Ribosomal RNA large subunit methyltransferase J</fullName>
        <ecNumber evidence="1">2.1.1.266</ecNumber>
    </recommendedName>
    <alternativeName>
        <fullName evidence="1">23S rRNA (adenine(2030)-N6)-methyltransferase</fullName>
    </alternativeName>
    <alternativeName>
        <fullName evidence="1">23S rRNA m6A2030 methyltransferase</fullName>
    </alternativeName>
</protein>
<dbReference type="GO" id="GO:0005829">
    <property type="term" value="C:cytosol"/>
    <property type="evidence" value="ECO:0007669"/>
    <property type="project" value="TreeGrafter"/>
</dbReference>
<dbReference type="Pfam" id="PF04378">
    <property type="entry name" value="RsmJ"/>
    <property type="match status" value="1"/>
</dbReference>
<comment type="catalytic activity">
    <reaction evidence="1">
        <text>adenosine(2030) in 23S rRNA + S-adenosyl-L-methionine = N(6)-methyladenosine(2030) in 23S rRNA + S-adenosyl-L-homocysteine + H(+)</text>
        <dbReference type="Rhea" id="RHEA:43736"/>
        <dbReference type="Rhea" id="RHEA-COMP:10668"/>
        <dbReference type="Rhea" id="RHEA-COMP:10669"/>
        <dbReference type="ChEBI" id="CHEBI:15378"/>
        <dbReference type="ChEBI" id="CHEBI:57856"/>
        <dbReference type="ChEBI" id="CHEBI:59789"/>
        <dbReference type="ChEBI" id="CHEBI:74411"/>
        <dbReference type="ChEBI" id="CHEBI:74449"/>
        <dbReference type="EC" id="2.1.1.266"/>
    </reaction>
</comment>
<keyword evidence="3" id="KW-1185">Reference proteome</keyword>
<dbReference type="EC" id="2.1.1.266" evidence="1"/>
<reference evidence="2 3" key="1">
    <citation type="journal article" date="2015" name="BMC Genomics">
        <title>Genome mining reveals unlocked bioactive potential of marine Gram-negative bacteria.</title>
        <authorList>
            <person name="Machado H."/>
            <person name="Sonnenschein E.C."/>
            <person name="Melchiorsen J."/>
            <person name="Gram L."/>
        </authorList>
    </citation>
    <scope>NUCLEOTIDE SEQUENCE [LARGE SCALE GENOMIC DNA]</scope>
    <source>
        <strain evidence="2 3">S3137</strain>
    </source>
</reference>
<feature type="binding site" evidence="1">
    <location>
        <begin position="143"/>
        <end position="144"/>
    </location>
    <ligand>
        <name>S-adenosyl-L-methionine</name>
        <dbReference type="ChEBI" id="CHEBI:59789"/>
    </ligand>
</feature>
<dbReference type="GO" id="GO:0036307">
    <property type="term" value="F:23S rRNA (adenine(2030)-N(6))-methyltransferase activity"/>
    <property type="evidence" value="ECO:0007669"/>
    <property type="project" value="UniProtKB-UniRule"/>
</dbReference>
<name>A0A0F4Q3E6_9GAMM</name>
<feature type="binding site" evidence="1">
    <location>
        <position position="42"/>
    </location>
    <ligand>
        <name>S-adenosyl-L-methionine</name>
        <dbReference type="ChEBI" id="CHEBI:59789"/>
    </ligand>
</feature>
<feature type="active site" description="Proton acceptor" evidence="1">
    <location>
        <position position="164"/>
    </location>
</feature>
<comment type="similarity">
    <text evidence="1">Belongs to the RlmJ family.</text>
</comment>
<keyword evidence="1 2" id="KW-0489">Methyltransferase</keyword>
<dbReference type="Proteomes" id="UP000033664">
    <property type="component" value="Unassembled WGS sequence"/>
</dbReference>
<dbReference type="OrthoDB" id="9791274at2"/>
<keyword evidence="1" id="KW-0694">RNA-binding</keyword>
<dbReference type="EMBL" id="JXXZ01000002">
    <property type="protein sequence ID" value="KJZ01854.1"/>
    <property type="molecule type" value="Genomic_DNA"/>
</dbReference>
<feature type="site" description="Interaction with substrate rRNA" evidence="1">
    <location>
        <position position="4"/>
    </location>
</feature>
<evidence type="ECO:0000313" key="3">
    <source>
        <dbReference type="Proteomes" id="UP000033664"/>
    </source>
</evidence>
<dbReference type="PANTHER" id="PTHR37426:SF1">
    <property type="entry name" value="RIBOSOMAL RNA LARGE SUBUNIT METHYLTRANSFERASE J"/>
    <property type="match status" value="1"/>
</dbReference>
<dbReference type="eggNOG" id="COG2961">
    <property type="taxonomic scope" value="Bacteria"/>
</dbReference>
<proteinExistence type="inferred from homology"/>
<evidence type="ECO:0000313" key="2">
    <source>
        <dbReference type="EMBL" id="KJZ01854.1"/>
    </source>
</evidence>
<dbReference type="GeneID" id="58227377"/>
<comment type="caution">
    <text evidence="2">The sequence shown here is derived from an EMBL/GenBank/DDBJ whole genome shotgun (WGS) entry which is preliminary data.</text>
</comment>
<dbReference type="PANTHER" id="PTHR37426">
    <property type="entry name" value="RIBOSOMAL RNA LARGE SUBUNIT METHYLTRANSFERASE J"/>
    <property type="match status" value="1"/>
</dbReference>